<name>A0AAV9NXZ7_9PEZI</name>
<sequence>MKVFTLLSALKTSSTLPSSSISNIVVLHHSGKAVYKLYDDSQAIANVEKNVCDTIAALTVGPDTTASITTGLDTAAPTTAGQVTEVPIATGLDTVAPTTAGPETTTHSIEAPRPATGFFDLPLELRQMIYDDILPTDRTINYPLCRTEEKTTMAVCAAHEDLREEMETWMYKKCEASLAITPDVRRSPEELPKKVEWNRFQRTDVRINYCQHGGQQVDGEFDGGMRQAVGSLREGFPNMPVLPPLTICFQETQSALGDPEWTEEIPEGKVARYHNGMIDPSDTDEEDYEEPGNRWEDFDDEDSDSESDVGSVDFFEGQYTETWLRTPDFRSPPIVADILNWFLYLPRCKSAFVHPLSHLHPDYDMKQERYDPEARVFGDRYMRDLSRALELWLEGTRPDEEVDWRGNDFHNRYRVEKLAYNYYRSAGRDDASTEVEEGALADEV</sequence>
<dbReference type="RefSeq" id="XP_064653771.1">
    <property type="nucleotide sequence ID" value="XM_064808049.1"/>
</dbReference>
<evidence type="ECO:0008006" key="4">
    <source>
        <dbReference type="Google" id="ProtNLM"/>
    </source>
</evidence>
<evidence type="ECO:0000256" key="1">
    <source>
        <dbReference type="SAM" id="MobiDB-lite"/>
    </source>
</evidence>
<reference evidence="2 3" key="1">
    <citation type="submission" date="2023-08" db="EMBL/GenBank/DDBJ databases">
        <title>Black Yeasts Isolated from many extreme environments.</title>
        <authorList>
            <person name="Coleine C."/>
            <person name="Stajich J.E."/>
            <person name="Selbmann L."/>
        </authorList>
    </citation>
    <scope>NUCLEOTIDE SEQUENCE [LARGE SCALE GENOMIC DNA]</scope>
    <source>
        <strain evidence="2 3">CCFEE 5935</strain>
    </source>
</reference>
<dbReference type="EMBL" id="JAVRRT010000027">
    <property type="protein sequence ID" value="KAK5163246.1"/>
    <property type="molecule type" value="Genomic_DNA"/>
</dbReference>
<proteinExistence type="predicted"/>
<evidence type="ECO:0000313" key="3">
    <source>
        <dbReference type="Proteomes" id="UP001337655"/>
    </source>
</evidence>
<protein>
    <recommendedName>
        <fullName evidence="4">F-box domain-containing protein</fullName>
    </recommendedName>
</protein>
<dbReference type="AlphaFoldDB" id="A0AAV9NXZ7"/>
<feature type="region of interest" description="Disordered" evidence="1">
    <location>
        <begin position="94"/>
        <end position="113"/>
    </location>
</feature>
<dbReference type="Proteomes" id="UP001337655">
    <property type="component" value="Unassembled WGS sequence"/>
</dbReference>
<feature type="compositionally biased region" description="Acidic residues" evidence="1">
    <location>
        <begin position="297"/>
        <end position="307"/>
    </location>
</feature>
<organism evidence="2 3">
    <name type="scientific">Saxophila tyrrhenica</name>
    <dbReference type="NCBI Taxonomy" id="1690608"/>
    <lineage>
        <taxon>Eukaryota</taxon>
        <taxon>Fungi</taxon>
        <taxon>Dikarya</taxon>
        <taxon>Ascomycota</taxon>
        <taxon>Pezizomycotina</taxon>
        <taxon>Dothideomycetes</taxon>
        <taxon>Dothideomycetidae</taxon>
        <taxon>Mycosphaerellales</taxon>
        <taxon>Extremaceae</taxon>
        <taxon>Saxophila</taxon>
    </lineage>
</organism>
<accession>A0AAV9NXZ7</accession>
<feature type="region of interest" description="Disordered" evidence="1">
    <location>
        <begin position="274"/>
        <end position="309"/>
    </location>
</feature>
<feature type="compositionally biased region" description="Acidic residues" evidence="1">
    <location>
        <begin position="281"/>
        <end position="290"/>
    </location>
</feature>
<gene>
    <name evidence="2" type="ORF">LTR77_010832</name>
</gene>
<dbReference type="GeneID" id="89932157"/>
<keyword evidence="3" id="KW-1185">Reference proteome</keyword>
<comment type="caution">
    <text evidence="2">The sequence shown here is derived from an EMBL/GenBank/DDBJ whole genome shotgun (WGS) entry which is preliminary data.</text>
</comment>
<evidence type="ECO:0000313" key="2">
    <source>
        <dbReference type="EMBL" id="KAK5163246.1"/>
    </source>
</evidence>